<sequence length="156" mass="17837">MKYLMLVFTIFLMTNCSKEENENVKSEVEILLTSGKWNRQSMNVNPKVLLPKQDGSGEFFTISNLMEIESLVGYDQNFEGFYTFKNDGHYSFTPKDDLNNSLKGTYSLKENIINVVNSKDENLTYTILGVTNSNLTMEVPLIFFGQETTVKIICNK</sequence>
<evidence type="ECO:0000313" key="3">
    <source>
        <dbReference type="Proteomes" id="UP000186953"/>
    </source>
</evidence>
<organism evidence="2 3">
    <name type="scientific">Maribacter ulvicola</name>
    <dbReference type="NCBI Taxonomy" id="228959"/>
    <lineage>
        <taxon>Bacteria</taxon>
        <taxon>Pseudomonadati</taxon>
        <taxon>Bacteroidota</taxon>
        <taxon>Flavobacteriia</taxon>
        <taxon>Flavobacteriales</taxon>
        <taxon>Flavobacteriaceae</taxon>
        <taxon>Maribacter</taxon>
    </lineage>
</organism>
<accession>A0A1N6PSM8</accession>
<protein>
    <recommendedName>
        <fullName evidence="1">Lipocalin-like domain-containing protein</fullName>
    </recommendedName>
</protein>
<gene>
    <name evidence="2" type="ORF">SAMN05421797_101579</name>
</gene>
<evidence type="ECO:0000259" key="1">
    <source>
        <dbReference type="Pfam" id="PF13648"/>
    </source>
</evidence>
<dbReference type="Pfam" id="PF13648">
    <property type="entry name" value="Lipocalin_4"/>
    <property type="match status" value="1"/>
</dbReference>
<feature type="domain" description="Lipocalin-like" evidence="1">
    <location>
        <begin position="35"/>
        <end position="136"/>
    </location>
</feature>
<reference evidence="3" key="1">
    <citation type="submission" date="2017-01" db="EMBL/GenBank/DDBJ databases">
        <authorList>
            <person name="Varghese N."/>
            <person name="Submissions S."/>
        </authorList>
    </citation>
    <scope>NUCLEOTIDE SEQUENCE [LARGE SCALE GENOMIC DNA]</scope>
    <source>
        <strain evidence="3">DSM 15366</strain>
    </source>
</reference>
<keyword evidence="3" id="KW-1185">Reference proteome</keyword>
<dbReference type="Proteomes" id="UP000186953">
    <property type="component" value="Unassembled WGS sequence"/>
</dbReference>
<dbReference type="InterPro" id="IPR024311">
    <property type="entry name" value="Lipocalin-like"/>
</dbReference>
<name>A0A1N6PSM8_9FLAO</name>
<dbReference type="AlphaFoldDB" id="A0A1N6PSM8"/>
<proteinExistence type="predicted"/>
<dbReference type="EMBL" id="FTMA01000001">
    <property type="protein sequence ID" value="SIQ07324.1"/>
    <property type="molecule type" value="Genomic_DNA"/>
</dbReference>
<evidence type="ECO:0000313" key="2">
    <source>
        <dbReference type="EMBL" id="SIQ07324.1"/>
    </source>
</evidence>